<comment type="similarity">
    <text evidence="1 5">Belongs to the patatin family.</text>
</comment>
<organism evidence="7 8">
    <name type="scientific">Dioscorea zingiberensis</name>
    <dbReference type="NCBI Taxonomy" id="325984"/>
    <lineage>
        <taxon>Eukaryota</taxon>
        <taxon>Viridiplantae</taxon>
        <taxon>Streptophyta</taxon>
        <taxon>Embryophyta</taxon>
        <taxon>Tracheophyta</taxon>
        <taxon>Spermatophyta</taxon>
        <taxon>Magnoliopsida</taxon>
        <taxon>Liliopsida</taxon>
        <taxon>Dioscoreales</taxon>
        <taxon>Dioscoreaceae</taxon>
        <taxon>Dioscorea</taxon>
    </lineage>
</organism>
<reference evidence="7" key="1">
    <citation type="submission" date="2021-03" db="EMBL/GenBank/DDBJ databases">
        <authorList>
            <person name="Li Z."/>
            <person name="Yang C."/>
        </authorList>
    </citation>
    <scope>NUCLEOTIDE SEQUENCE</scope>
    <source>
        <strain evidence="7">Dzin_1.0</strain>
        <tissue evidence="7">Leaf</tissue>
    </source>
</reference>
<sequence>MLSILSIDGGGVRGLVPGVVLEFLESKLQARSNFSLNAFLSDICIATSAAPTYLPPHHFETKTTSGKPRKFNLLDGGLVANNPTYEALSLLVGDNLDFFTRKSDDQNECDVMIISLGTGLAKKGKDTDSGNVAKWGVLDWLYRHGSSPIIDGFSDGNMASADDHTRQLLETFKCNKKFLRIQDENLTGDLASVDLSTKKNMDRLIQVGEDLLKKPVRRVNSKTKLYEELGDGRSNGDALTCCAKLLSDERKHRHGLPT</sequence>
<dbReference type="PANTHER" id="PTHR32176:SF92">
    <property type="entry name" value="XYLOSE ISOMERASE"/>
    <property type="match status" value="1"/>
</dbReference>
<name>A0A9D5D6X7_9LILI</name>
<evidence type="ECO:0000313" key="8">
    <source>
        <dbReference type="Proteomes" id="UP001085076"/>
    </source>
</evidence>
<keyword evidence="8" id="KW-1185">Reference proteome</keyword>
<dbReference type="GO" id="GO:0004620">
    <property type="term" value="F:phospholipase activity"/>
    <property type="evidence" value="ECO:0007669"/>
    <property type="project" value="TreeGrafter"/>
</dbReference>
<dbReference type="SUPFAM" id="SSF52151">
    <property type="entry name" value="FabD/lysophospholipase-like"/>
    <property type="match status" value="1"/>
</dbReference>
<feature type="short sequence motif" description="DGA/G" evidence="4">
    <location>
        <begin position="75"/>
        <end position="77"/>
    </location>
</feature>
<evidence type="ECO:0000256" key="5">
    <source>
        <dbReference type="RuleBase" id="RU361262"/>
    </source>
</evidence>
<dbReference type="PANTHER" id="PTHR32176">
    <property type="entry name" value="XYLOSE ISOMERASE"/>
    <property type="match status" value="1"/>
</dbReference>
<dbReference type="GO" id="GO:0047372">
    <property type="term" value="F:monoacylglycerol lipase activity"/>
    <property type="evidence" value="ECO:0007669"/>
    <property type="project" value="TreeGrafter"/>
</dbReference>
<evidence type="ECO:0000313" key="7">
    <source>
        <dbReference type="EMBL" id="KAJ0985210.1"/>
    </source>
</evidence>
<comment type="caution">
    <text evidence="4">Lacks conserved residue(s) required for the propagation of feature annotation.</text>
</comment>
<reference evidence="7" key="2">
    <citation type="journal article" date="2022" name="Hortic Res">
        <title>The genome of Dioscorea zingiberensis sheds light on the biosynthesis, origin and evolution of the medicinally important diosgenin saponins.</title>
        <authorList>
            <person name="Li Y."/>
            <person name="Tan C."/>
            <person name="Li Z."/>
            <person name="Guo J."/>
            <person name="Li S."/>
            <person name="Chen X."/>
            <person name="Wang C."/>
            <person name="Dai X."/>
            <person name="Yang H."/>
            <person name="Song W."/>
            <person name="Hou L."/>
            <person name="Xu J."/>
            <person name="Tong Z."/>
            <person name="Xu A."/>
            <person name="Yuan X."/>
            <person name="Wang W."/>
            <person name="Yang Q."/>
            <person name="Chen L."/>
            <person name="Sun Z."/>
            <person name="Wang K."/>
            <person name="Pan B."/>
            <person name="Chen J."/>
            <person name="Bao Y."/>
            <person name="Liu F."/>
            <person name="Qi X."/>
            <person name="Gang D.R."/>
            <person name="Wen J."/>
            <person name="Li J."/>
        </authorList>
    </citation>
    <scope>NUCLEOTIDE SEQUENCE</scope>
    <source>
        <strain evidence="7">Dzin_1.0</strain>
    </source>
</reference>
<comment type="caution">
    <text evidence="7">The sequence shown here is derived from an EMBL/GenBank/DDBJ whole genome shotgun (WGS) entry which is preliminary data.</text>
</comment>
<dbReference type="OrthoDB" id="1658288at2759"/>
<accession>A0A9D5D6X7</accession>
<proteinExistence type="inferred from homology"/>
<protein>
    <recommendedName>
        <fullName evidence="5">Patatin</fullName>
        <ecNumber evidence="5">3.1.1.-</ecNumber>
    </recommendedName>
</protein>
<comment type="domain">
    <text evidence="5">The nitrogen atoms of the two glycine residues in the GGXR motif define the oxyanion hole, and stabilize the oxyanion that forms during the nucleophilic attack by the catalytic serine during substrate cleavage.</text>
</comment>
<dbReference type="Pfam" id="PF01734">
    <property type="entry name" value="Patatin"/>
    <property type="match status" value="1"/>
</dbReference>
<evidence type="ECO:0000259" key="6">
    <source>
        <dbReference type="PROSITE" id="PS51635"/>
    </source>
</evidence>
<keyword evidence="5" id="KW-0378">Hydrolase</keyword>
<dbReference type="EMBL" id="JAGGNH010000001">
    <property type="protein sequence ID" value="KAJ0985210.1"/>
    <property type="molecule type" value="Genomic_DNA"/>
</dbReference>
<dbReference type="InterPro" id="IPR016035">
    <property type="entry name" value="Acyl_Trfase/lysoPLipase"/>
</dbReference>
<dbReference type="AlphaFoldDB" id="A0A9D5D6X7"/>
<keyword evidence="5" id="KW-0442">Lipid degradation</keyword>
<comment type="function">
    <text evidence="3">Possesses non-specific lipolytic acyl hydrolase (LAH) activity. Hydrolyzes phospholipids as well as galactolipids. May play a role in disease resistance.</text>
</comment>
<evidence type="ECO:0000256" key="3">
    <source>
        <dbReference type="ARBA" id="ARBA00025642"/>
    </source>
</evidence>
<dbReference type="Gene3D" id="3.40.1090.10">
    <property type="entry name" value="Cytosolic phospholipase A2 catalytic domain"/>
    <property type="match status" value="2"/>
</dbReference>
<evidence type="ECO:0000256" key="2">
    <source>
        <dbReference type="ARBA" id="ARBA00023098"/>
    </source>
</evidence>
<gene>
    <name evidence="7" type="ORF">J5N97_003566</name>
</gene>
<keyword evidence="2 5" id="KW-0443">Lipid metabolism</keyword>
<feature type="domain" description="PNPLA" evidence="6">
    <location>
        <begin position="1"/>
        <end position="88"/>
    </location>
</feature>
<evidence type="ECO:0000256" key="1">
    <source>
        <dbReference type="ARBA" id="ARBA00010240"/>
    </source>
</evidence>
<dbReference type="GO" id="GO:0016042">
    <property type="term" value="P:lipid catabolic process"/>
    <property type="evidence" value="ECO:0007669"/>
    <property type="project" value="UniProtKB-KW"/>
</dbReference>
<dbReference type="EC" id="3.1.1.-" evidence="5"/>
<evidence type="ECO:0000256" key="4">
    <source>
        <dbReference type="PROSITE-ProRule" id="PRU01161"/>
    </source>
</evidence>
<comment type="function">
    <text evidence="5">Lipolytic acyl hydrolase (LAH).</text>
</comment>
<dbReference type="PROSITE" id="PS51635">
    <property type="entry name" value="PNPLA"/>
    <property type="match status" value="1"/>
</dbReference>
<dbReference type="InterPro" id="IPR002641">
    <property type="entry name" value="PNPLA_dom"/>
</dbReference>
<dbReference type="Proteomes" id="UP001085076">
    <property type="component" value="Miscellaneous, Linkage group lg01"/>
</dbReference>